<dbReference type="RefSeq" id="WP_106858003.1">
    <property type="nucleotide sequence ID" value="NZ_OGTP01000033.1"/>
</dbReference>
<dbReference type="AlphaFoldDB" id="A0A2U3IEC3"/>
<evidence type="ECO:0000313" key="2">
    <source>
        <dbReference type="Proteomes" id="UP000238169"/>
    </source>
</evidence>
<evidence type="ECO:0000313" key="1">
    <source>
        <dbReference type="EMBL" id="SPB18554.1"/>
    </source>
</evidence>
<reference evidence="2" key="1">
    <citation type="submission" date="2018-01" db="EMBL/GenBank/DDBJ databases">
        <authorList>
            <person name="Peeters C."/>
        </authorList>
    </citation>
    <scope>NUCLEOTIDE SEQUENCE [LARGE SCALE GENOMIC DNA]</scope>
</reference>
<gene>
    <name evidence="1" type="ORF">NOV72_05754</name>
</gene>
<dbReference type="Proteomes" id="UP000238169">
    <property type="component" value="Unassembled WGS sequence"/>
</dbReference>
<proteinExistence type="predicted"/>
<dbReference type="EMBL" id="OGTP01000033">
    <property type="protein sequence ID" value="SPB18554.1"/>
    <property type="molecule type" value="Genomic_DNA"/>
</dbReference>
<sequence length="101" mass="11469">MEAFRAVSLQTVEHPIALHRVVRTRRSPLIGGREKHVINLRIPKYVADADDPEHGISVEASIWTRHADWFDDIAEGDEFVVLGMWKAEVGQVQWPLLSDSV</sequence>
<keyword evidence="2" id="KW-1185">Reference proteome</keyword>
<dbReference type="OrthoDB" id="9134116at2"/>
<organism evidence="1 2">
    <name type="scientific">Caballeronia novacaledonica</name>
    <dbReference type="NCBI Taxonomy" id="1544861"/>
    <lineage>
        <taxon>Bacteria</taxon>
        <taxon>Pseudomonadati</taxon>
        <taxon>Pseudomonadota</taxon>
        <taxon>Betaproteobacteria</taxon>
        <taxon>Burkholderiales</taxon>
        <taxon>Burkholderiaceae</taxon>
        <taxon>Caballeronia</taxon>
    </lineage>
</organism>
<protein>
    <submittedName>
        <fullName evidence="1">Uncharacterized protein</fullName>
    </submittedName>
</protein>
<name>A0A2U3IEC3_9BURK</name>
<accession>A0A2U3IEC3</accession>